<evidence type="ECO:0000256" key="9">
    <source>
        <dbReference type="ARBA" id="ARBA00022840"/>
    </source>
</evidence>
<dbReference type="SMART" id="SM00874">
    <property type="entry name" value="B5"/>
    <property type="match status" value="1"/>
</dbReference>
<dbReference type="InterPro" id="IPR005147">
    <property type="entry name" value="tRNA_synthase_B5-dom"/>
</dbReference>
<dbReference type="InterPro" id="IPR004531">
    <property type="entry name" value="Phe-tRNA-synth_IIc_bsu_arc_euk"/>
</dbReference>
<dbReference type="InterPro" id="IPR020825">
    <property type="entry name" value="Phe-tRNA_synthase-like_B3/B4"/>
</dbReference>
<dbReference type="GO" id="GO:0005524">
    <property type="term" value="F:ATP binding"/>
    <property type="evidence" value="ECO:0007669"/>
    <property type="project" value="UniProtKB-KW"/>
</dbReference>
<evidence type="ECO:0000256" key="10">
    <source>
        <dbReference type="ARBA" id="ARBA00022842"/>
    </source>
</evidence>
<dbReference type="eggNOG" id="arCOG00412">
    <property type="taxonomic scope" value="Archaea"/>
</dbReference>
<evidence type="ECO:0000256" key="6">
    <source>
        <dbReference type="ARBA" id="ARBA00022598"/>
    </source>
</evidence>
<dbReference type="Gene3D" id="3.50.40.10">
    <property type="entry name" value="Phenylalanyl-trna Synthetase, Chain B, domain 3"/>
    <property type="match status" value="1"/>
</dbReference>
<dbReference type="SUPFAM" id="SSF55681">
    <property type="entry name" value="Class II aaRS and biotin synthetases"/>
    <property type="match status" value="1"/>
</dbReference>
<keyword evidence="6" id="KW-0436">Ligase</keyword>
<dbReference type="KEGG" id="vmo:VMUT_0372"/>
<keyword evidence="8" id="KW-0547">Nucleotide-binding</keyword>
<evidence type="ECO:0000256" key="8">
    <source>
        <dbReference type="ARBA" id="ARBA00022741"/>
    </source>
</evidence>
<evidence type="ECO:0000256" key="4">
    <source>
        <dbReference type="ARBA" id="ARBA00012814"/>
    </source>
</evidence>
<keyword evidence="7" id="KW-0479">Metal-binding</keyword>
<dbReference type="EMBL" id="CP002529">
    <property type="protein sequence ID" value="ADY00585.1"/>
    <property type="molecule type" value="Genomic_DNA"/>
</dbReference>
<evidence type="ECO:0000256" key="11">
    <source>
        <dbReference type="ARBA" id="ARBA00022917"/>
    </source>
</evidence>
<evidence type="ECO:0000256" key="2">
    <source>
        <dbReference type="ARBA" id="ARBA00004496"/>
    </source>
</evidence>
<keyword evidence="11" id="KW-0648">Protein biosynthesis</keyword>
<dbReference type="SMART" id="SM00873">
    <property type="entry name" value="B3_4"/>
    <property type="match status" value="1"/>
</dbReference>
<evidence type="ECO:0000256" key="12">
    <source>
        <dbReference type="ARBA" id="ARBA00023146"/>
    </source>
</evidence>
<sequence length="552" mass="62242">MPVITFKRSDLEDLLGKYFSGDEELIAALNRLKGEVEGVSGDDVTFEVTHDRPDLFSVEGIARALKGLFKVEVGLPKFNIVNNGFKLIAEEVPNRPYIMMGIVRDLRLSDEAIKQMIQLQEKLHATYGRDRRKMAIGFYDADKIKQPLTYRLERLDAIKYRPLDSDREMSGSEVVESTEKGRLYGKYAVYDGKAPILIDSEGKILVIIPVLGSEDFKVTERTRNVLIDVTATDLKLAKSILAVLVYNLLERSSSKTVEIVNVNAPWGNLESPMLNPIEFKLSINFVNEYLGLNLSKDDIVNYLLASRHDVIDYGEELIVKIAPYRFNVLHSVDLVEDIAVAYGYENIPRELPSQPIRGARDGLSVFTDFVRDLMIGLGFQEVLNYMMSNKDVMIRRTMNQRELVEVENPKSELYTVIRDHIWPQLMEVAARNKALIEGILKIFEVGYVISPSQNSEVGVKEDLVLSYLISGPEITLTDGLSVLKSLMASQGINYLPKPCENPSGLIERTACIYVDDKNIGFIMELRPDVIVSFGLEYPVVVSEIRLSEIMGL</sequence>
<organism evidence="14 15">
    <name type="scientific">Vulcanisaeta moutnovskia (strain 768-28)</name>
    <dbReference type="NCBI Taxonomy" id="985053"/>
    <lineage>
        <taxon>Archaea</taxon>
        <taxon>Thermoproteota</taxon>
        <taxon>Thermoprotei</taxon>
        <taxon>Thermoproteales</taxon>
        <taxon>Thermoproteaceae</taxon>
        <taxon>Vulcanisaeta</taxon>
    </lineage>
</organism>
<dbReference type="SUPFAM" id="SSF56037">
    <property type="entry name" value="PheT/TilS domain"/>
    <property type="match status" value="1"/>
</dbReference>
<dbReference type="RefSeq" id="WP_013603748.1">
    <property type="nucleotide sequence ID" value="NC_015151.1"/>
</dbReference>
<comment type="cofactor">
    <cofactor evidence="1">
        <name>Mg(2+)</name>
        <dbReference type="ChEBI" id="CHEBI:18420"/>
    </cofactor>
</comment>
<dbReference type="GO" id="GO:0006432">
    <property type="term" value="P:phenylalanyl-tRNA aminoacylation"/>
    <property type="evidence" value="ECO:0007669"/>
    <property type="project" value="InterPro"/>
</dbReference>
<dbReference type="Pfam" id="PF03484">
    <property type="entry name" value="B5"/>
    <property type="match status" value="1"/>
</dbReference>
<keyword evidence="5" id="KW-0963">Cytoplasm</keyword>
<dbReference type="PANTHER" id="PTHR10947">
    <property type="entry name" value="PHENYLALANYL-TRNA SYNTHETASE BETA CHAIN AND LEUCINE-RICH REPEAT-CONTAINING PROTEIN 47"/>
    <property type="match status" value="1"/>
</dbReference>
<dbReference type="HOGENOM" id="CLU_020279_3_0_2"/>
<dbReference type="InterPro" id="IPR045864">
    <property type="entry name" value="aa-tRNA-synth_II/BPL/LPL"/>
</dbReference>
<evidence type="ECO:0000313" key="15">
    <source>
        <dbReference type="Proteomes" id="UP000007485"/>
    </source>
</evidence>
<dbReference type="InterPro" id="IPR045060">
    <property type="entry name" value="Phe-tRNA-ligase_IIc_bsu"/>
</dbReference>
<name>F0QTW9_VULM7</name>
<dbReference type="EC" id="6.1.1.20" evidence="4"/>
<dbReference type="GeneID" id="10288024"/>
<dbReference type="STRING" id="985053.VMUT_0372"/>
<comment type="subcellular location">
    <subcellularLocation>
        <location evidence="2">Cytoplasm</location>
    </subcellularLocation>
</comment>
<evidence type="ECO:0000256" key="1">
    <source>
        <dbReference type="ARBA" id="ARBA00001946"/>
    </source>
</evidence>
<dbReference type="SUPFAM" id="SSF46955">
    <property type="entry name" value="Putative DNA-binding domain"/>
    <property type="match status" value="2"/>
</dbReference>
<dbReference type="Gene3D" id="3.30.56.10">
    <property type="match status" value="2"/>
</dbReference>
<protein>
    <recommendedName>
        <fullName evidence="4">phenylalanine--tRNA ligase</fullName>
        <ecNumber evidence="4">6.1.1.20</ecNumber>
    </recommendedName>
</protein>
<dbReference type="Proteomes" id="UP000007485">
    <property type="component" value="Chromosome"/>
</dbReference>
<dbReference type="GO" id="GO:0000287">
    <property type="term" value="F:magnesium ion binding"/>
    <property type="evidence" value="ECO:0007669"/>
    <property type="project" value="InterPro"/>
</dbReference>
<evidence type="ECO:0000259" key="13">
    <source>
        <dbReference type="PROSITE" id="PS51483"/>
    </source>
</evidence>
<dbReference type="PROSITE" id="PS51483">
    <property type="entry name" value="B5"/>
    <property type="match status" value="1"/>
</dbReference>
<dbReference type="OrthoDB" id="10073at2157"/>
<dbReference type="NCBIfam" id="TIGR00471">
    <property type="entry name" value="pheT_arch"/>
    <property type="match status" value="1"/>
</dbReference>
<accession>F0QTW9</accession>
<keyword evidence="10" id="KW-0460">Magnesium</keyword>
<evidence type="ECO:0000256" key="3">
    <source>
        <dbReference type="ARBA" id="ARBA00007438"/>
    </source>
</evidence>
<dbReference type="Pfam" id="PF17759">
    <property type="entry name" value="tRNA_synthFbeta"/>
    <property type="match status" value="1"/>
</dbReference>
<feature type="domain" description="B5" evidence="13">
    <location>
        <begin position="274"/>
        <end position="349"/>
    </location>
</feature>
<evidence type="ECO:0000313" key="14">
    <source>
        <dbReference type="EMBL" id="ADY00585.1"/>
    </source>
</evidence>
<reference evidence="14 15" key="1">
    <citation type="journal article" date="2011" name="J. Bacteriol.">
        <title>Complete genome sequence of 'Vulcanisaeta moutnovskia' strain 768-28, a novel member of the hyperthermophilic crenarchaeal genus vulcanisaeta.</title>
        <authorList>
            <person name="Gumerov V.M."/>
            <person name="Mardanov A.V."/>
            <person name="Beletsky A.V."/>
            <person name="Prokofeva M.I."/>
            <person name="Bonch-Osmolovskaya E.A."/>
            <person name="Ravin N.V."/>
            <person name="Skryabin K.G."/>
        </authorList>
    </citation>
    <scope>NUCLEOTIDE SEQUENCE [LARGE SCALE GENOMIC DNA]</scope>
    <source>
        <strain evidence="14 15">768-28</strain>
    </source>
</reference>
<dbReference type="GO" id="GO:0003723">
    <property type="term" value="F:RNA binding"/>
    <property type="evidence" value="ECO:0007669"/>
    <property type="project" value="InterPro"/>
</dbReference>
<dbReference type="Pfam" id="PF03483">
    <property type="entry name" value="B3_4"/>
    <property type="match status" value="1"/>
</dbReference>
<dbReference type="GO" id="GO:0004826">
    <property type="term" value="F:phenylalanine-tRNA ligase activity"/>
    <property type="evidence" value="ECO:0007669"/>
    <property type="project" value="UniProtKB-EC"/>
</dbReference>
<gene>
    <name evidence="14" type="ordered locus">VMUT_0372</name>
</gene>
<evidence type="ECO:0000256" key="7">
    <source>
        <dbReference type="ARBA" id="ARBA00022723"/>
    </source>
</evidence>
<comment type="similarity">
    <text evidence="3">Belongs to the phenylalanyl-tRNA synthetase beta subunit family. Type 2 subfamily.</text>
</comment>
<evidence type="ECO:0000256" key="5">
    <source>
        <dbReference type="ARBA" id="ARBA00022490"/>
    </source>
</evidence>
<keyword evidence="9" id="KW-0067">ATP-binding</keyword>
<dbReference type="PANTHER" id="PTHR10947:SF0">
    <property type="entry name" value="PHENYLALANINE--TRNA LIGASE BETA SUBUNIT"/>
    <property type="match status" value="1"/>
</dbReference>
<keyword evidence="12" id="KW-0030">Aminoacyl-tRNA synthetase</keyword>
<dbReference type="Gene3D" id="3.30.930.10">
    <property type="entry name" value="Bira Bifunctional Protein, Domain 2"/>
    <property type="match status" value="1"/>
</dbReference>
<keyword evidence="15" id="KW-1185">Reference proteome</keyword>
<proteinExistence type="inferred from homology"/>
<dbReference type="InterPro" id="IPR009061">
    <property type="entry name" value="DNA-bd_dom_put_sf"/>
</dbReference>
<dbReference type="InterPro" id="IPR041616">
    <property type="entry name" value="PheRS_beta_core"/>
</dbReference>
<dbReference type="AlphaFoldDB" id="F0QTW9"/>
<dbReference type="InterPro" id="IPR005146">
    <property type="entry name" value="B3/B4_tRNA-bd"/>
</dbReference>
<dbReference type="GO" id="GO:0009328">
    <property type="term" value="C:phenylalanine-tRNA ligase complex"/>
    <property type="evidence" value="ECO:0007669"/>
    <property type="project" value="TreeGrafter"/>
</dbReference>